<feature type="signal peptide" evidence="1">
    <location>
        <begin position="1"/>
        <end position="22"/>
    </location>
</feature>
<dbReference type="AlphaFoldDB" id="A0AAV9CQD3"/>
<name>A0AAV9CQD3_ACOCL</name>
<reference evidence="2" key="1">
    <citation type="journal article" date="2023" name="Nat. Commun.">
        <title>Diploid and tetraploid genomes of Acorus and the evolution of monocots.</title>
        <authorList>
            <person name="Ma L."/>
            <person name="Liu K.W."/>
            <person name="Li Z."/>
            <person name="Hsiao Y.Y."/>
            <person name="Qi Y."/>
            <person name="Fu T."/>
            <person name="Tang G.D."/>
            <person name="Zhang D."/>
            <person name="Sun W.H."/>
            <person name="Liu D.K."/>
            <person name="Li Y."/>
            <person name="Chen G.Z."/>
            <person name="Liu X.D."/>
            <person name="Liao X.Y."/>
            <person name="Jiang Y.T."/>
            <person name="Yu X."/>
            <person name="Hao Y."/>
            <person name="Huang J."/>
            <person name="Zhao X.W."/>
            <person name="Ke S."/>
            <person name="Chen Y.Y."/>
            <person name="Wu W.L."/>
            <person name="Hsu J.L."/>
            <person name="Lin Y.F."/>
            <person name="Huang M.D."/>
            <person name="Li C.Y."/>
            <person name="Huang L."/>
            <person name="Wang Z.W."/>
            <person name="Zhao X."/>
            <person name="Zhong W.Y."/>
            <person name="Peng D.H."/>
            <person name="Ahmad S."/>
            <person name="Lan S."/>
            <person name="Zhang J.S."/>
            <person name="Tsai W.C."/>
            <person name="Van de Peer Y."/>
            <person name="Liu Z.J."/>
        </authorList>
    </citation>
    <scope>NUCLEOTIDE SEQUENCE</scope>
    <source>
        <strain evidence="2">CP</strain>
    </source>
</reference>
<keyword evidence="1" id="KW-0732">Signal</keyword>
<feature type="chain" id="PRO_5043586352" description="Epidermal patterning factor-like protein" evidence="1">
    <location>
        <begin position="23"/>
        <end position="153"/>
    </location>
</feature>
<sequence length="153" mass="15629">MASRGLVLFVFAILLVESVAVADVQTTTKIMHGTDATIEGSEPKDCTNGCQGCTPCTPVLGEADPSDPSGPYFSECGHRGHVAPESTEPSQGEIPAVAATGILKSPRKLIGSSPPICNGKCGGCVPCNRHLVGGDGGETKIQASSNADSIEFD</sequence>
<organism evidence="2 3">
    <name type="scientific">Acorus calamus</name>
    <name type="common">Sweet flag</name>
    <dbReference type="NCBI Taxonomy" id="4465"/>
    <lineage>
        <taxon>Eukaryota</taxon>
        <taxon>Viridiplantae</taxon>
        <taxon>Streptophyta</taxon>
        <taxon>Embryophyta</taxon>
        <taxon>Tracheophyta</taxon>
        <taxon>Spermatophyta</taxon>
        <taxon>Magnoliopsida</taxon>
        <taxon>Liliopsida</taxon>
        <taxon>Acoraceae</taxon>
        <taxon>Acorus</taxon>
    </lineage>
</organism>
<proteinExistence type="predicted"/>
<dbReference type="Proteomes" id="UP001180020">
    <property type="component" value="Unassembled WGS sequence"/>
</dbReference>
<evidence type="ECO:0008006" key="4">
    <source>
        <dbReference type="Google" id="ProtNLM"/>
    </source>
</evidence>
<evidence type="ECO:0000313" key="2">
    <source>
        <dbReference type="EMBL" id="KAK1291056.1"/>
    </source>
</evidence>
<gene>
    <name evidence="2" type="ORF">QJS10_CPB18g01286</name>
</gene>
<dbReference type="Pfam" id="PF17181">
    <property type="entry name" value="EPF"/>
    <property type="match status" value="1"/>
</dbReference>
<protein>
    <recommendedName>
        <fullName evidence="4">Epidermal patterning factor-like protein</fullName>
    </recommendedName>
</protein>
<accession>A0AAV9CQD3</accession>
<reference evidence="2" key="2">
    <citation type="submission" date="2023-06" db="EMBL/GenBank/DDBJ databases">
        <authorList>
            <person name="Ma L."/>
            <person name="Liu K.-W."/>
            <person name="Li Z."/>
            <person name="Hsiao Y.-Y."/>
            <person name="Qi Y."/>
            <person name="Fu T."/>
            <person name="Tang G."/>
            <person name="Zhang D."/>
            <person name="Sun W.-H."/>
            <person name="Liu D.-K."/>
            <person name="Li Y."/>
            <person name="Chen G.-Z."/>
            <person name="Liu X.-D."/>
            <person name="Liao X.-Y."/>
            <person name="Jiang Y.-T."/>
            <person name="Yu X."/>
            <person name="Hao Y."/>
            <person name="Huang J."/>
            <person name="Zhao X.-W."/>
            <person name="Ke S."/>
            <person name="Chen Y.-Y."/>
            <person name="Wu W.-L."/>
            <person name="Hsu J.-L."/>
            <person name="Lin Y.-F."/>
            <person name="Huang M.-D."/>
            <person name="Li C.-Y."/>
            <person name="Huang L."/>
            <person name="Wang Z.-W."/>
            <person name="Zhao X."/>
            <person name="Zhong W.-Y."/>
            <person name="Peng D.-H."/>
            <person name="Ahmad S."/>
            <person name="Lan S."/>
            <person name="Zhang J.-S."/>
            <person name="Tsai W.-C."/>
            <person name="Van De Peer Y."/>
            <person name="Liu Z.-J."/>
        </authorList>
    </citation>
    <scope>NUCLEOTIDE SEQUENCE</scope>
    <source>
        <strain evidence="2">CP</strain>
        <tissue evidence="2">Leaves</tissue>
    </source>
</reference>
<comment type="caution">
    <text evidence="2">The sequence shown here is derived from an EMBL/GenBank/DDBJ whole genome shotgun (WGS) entry which is preliminary data.</text>
</comment>
<evidence type="ECO:0000256" key="1">
    <source>
        <dbReference type="SAM" id="SignalP"/>
    </source>
</evidence>
<keyword evidence="3" id="KW-1185">Reference proteome</keyword>
<dbReference type="EMBL" id="JAUJYO010000018">
    <property type="protein sequence ID" value="KAK1291056.1"/>
    <property type="molecule type" value="Genomic_DNA"/>
</dbReference>
<evidence type="ECO:0000313" key="3">
    <source>
        <dbReference type="Proteomes" id="UP001180020"/>
    </source>
</evidence>